<proteinExistence type="predicted"/>
<dbReference type="OrthoDB" id="2751280at2"/>
<name>A0A415E369_9FIRM</name>
<dbReference type="AlphaFoldDB" id="A0A415E369"/>
<evidence type="ECO:0000313" key="3">
    <source>
        <dbReference type="Proteomes" id="UP000284841"/>
    </source>
</evidence>
<gene>
    <name evidence="2" type="ORF">DW099_06585</name>
</gene>
<feature type="transmembrane region" description="Helical" evidence="1">
    <location>
        <begin position="37"/>
        <end position="58"/>
    </location>
</feature>
<organism evidence="2 3">
    <name type="scientific">Emergencia timonensis</name>
    <dbReference type="NCBI Taxonomy" id="1776384"/>
    <lineage>
        <taxon>Bacteria</taxon>
        <taxon>Bacillati</taxon>
        <taxon>Bacillota</taxon>
        <taxon>Clostridia</taxon>
        <taxon>Peptostreptococcales</taxon>
        <taxon>Anaerovoracaceae</taxon>
        <taxon>Emergencia</taxon>
    </lineage>
</organism>
<sequence length="125" mass="13907">MTMKLILAIITITAALIFYTMGVFSERRSGTLQKKHVILFWCGLLFDTTGTSIMSSMAKGAGLLSAHGITGALAIVLMLFHALWASIVLGKKDERKQRSFHKFSIVVWLIWLVPYILGMFIGMRG</sequence>
<keyword evidence="1" id="KW-1133">Transmembrane helix</keyword>
<accession>A0A415E369</accession>
<feature type="transmembrane region" description="Helical" evidence="1">
    <location>
        <begin position="64"/>
        <end position="84"/>
    </location>
</feature>
<dbReference type="NCBIfam" id="TIGR03987">
    <property type="entry name" value="HsmA family protein"/>
    <property type="match status" value="1"/>
</dbReference>
<reference evidence="2 3" key="1">
    <citation type="submission" date="2018-08" db="EMBL/GenBank/DDBJ databases">
        <title>A genome reference for cultivated species of the human gut microbiota.</title>
        <authorList>
            <person name="Zou Y."/>
            <person name="Xue W."/>
            <person name="Luo G."/>
        </authorList>
    </citation>
    <scope>NUCLEOTIDE SEQUENCE [LARGE SCALE GENOMIC DNA]</scope>
    <source>
        <strain evidence="2 3">AM07-24</strain>
    </source>
</reference>
<keyword evidence="1" id="KW-0812">Transmembrane</keyword>
<dbReference type="Proteomes" id="UP000284841">
    <property type="component" value="Unassembled WGS sequence"/>
</dbReference>
<dbReference type="STRING" id="1776384.GCA_900086585_03645"/>
<comment type="caution">
    <text evidence="2">The sequence shown here is derived from an EMBL/GenBank/DDBJ whole genome shotgun (WGS) entry which is preliminary data.</text>
</comment>
<evidence type="ECO:0000256" key="1">
    <source>
        <dbReference type="SAM" id="Phobius"/>
    </source>
</evidence>
<feature type="transmembrane region" description="Helical" evidence="1">
    <location>
        <begin position="105"/>
        <end position="123"/>
    </location>
</feature>
<protein>
    <submittedName>
        <fullName evidence="2">TIGR03987 family protein</fullName>
    </submittedName>
</protein>
<dbReference type="InterPro" id="IPR023813">
    <property type="entry name" value="HsmA-like"/>
</dbReference>
<feature type="transmembrane region" description="Helical" evidence="1">
    <location>
        <begin position="6"/>
        <end position="25"/>
    </location>
</feature>
<evidence type="ECO:0000313" key="2">
    <source>
        <dbReference type="EMBL" id="RHJ88081.1"/>
    </source>
</evidence>
<dbReference type="RefSeq" id="WP_118334609.1">
    <property type="nucleotide sequence ID" value="NZ_AP025567.1"/>
</dbReference>
<dbReference type="EMBL" id="QRMS01000002">
    <property type="protein sequence ID" value="RHJ88081.1"/>
    <property type="molecule type" value="Genomic_DNA"/>
</dbReference>
<keyword evidence="1" id="KW-0472">Membrane</keyword>
<keyword evidence="3" id="KW-1185">Reference proteome</keyword>